<evidence type="ECO:0000313" key="2">
    <source>
        <dbReference type="Proteomes" id="UP000298340"/>
    </source>
</evidence>
<gene>
    <name evidence="1" type="ORF">D0809_28855</name>
</gene>
<protein>
    <submittedName>
        <fullName evidence="1">DUF4411 family protein</fullName>
    </submittedName>
</protein>
<feature type="non-terminal residue" evidence="1">
    <location>
        <position position="1"/>
    </location>
</feature>
<dbReference type="EMBL" id="QWDN01000916">
    <property type="protein sequence ID" value="TEB40784.1"/>
    <property type="molecule type" value="Genomic_DNA"/>
</dbReference>
<accession>A0A4Y7U3C4</accession>
<name>A0A4Y7U3C4_9FLAO</name>
<comment type="caution">
    <text evidence="1">The sequence shown here is derived from an EMBL/GenBank/DDBJ whole genome shotgun (WGS) entry which is preliminary data.</text>
</comment>
<reference evidence="1 2" key="1">
    <citation type="journal article" date="2018" name="Syst. Appl. Microbiol.">
        <title>Flavobacterium circumlabens sp. nov. and Flavobacterium cupreum sp. nov., two psychrotrophic species isolated from Antarctic environmental samples.</title>
        <authorList>
            <person name="Kralova S."/>
            <person name="Busse H.J."/>
            <person name="Svec P."/>
            <person name="Maslanova I."/>
            <person name="Stankova E."/>
            <person name="Bartak M."/>
            <person name="Sedlacek I."/>
        </authorList>
    </citation>
    <scope>NUCLEOTIDE SEQUENCE [LARGE SCALE GENOMIC DNA]</scope>
    <source>
        <strain evidence="1 2">CCM 8828</strain>
    </source>
</reference>
<proteinExistence type="predicted"/>
<evidence type="ECO:0000313" key="1">
    <source>
        <dbReference type="EMBL" id="TEB40784.1"/>
    </source>
</evidence>
<dbReference type="Proteomes" id="UP000298340">
    <property type="component" value="Unassembled WGS sequence"/>
</dbReference>
<dbReference type="AlphaFoldDB" id="A0A4Y7U3C4"/>
<organism evidence="1 2">
    <name type="scientific">Flavobacterium circumlabens</name>
    <dbReference type="NCBI Taxonomy" id="2133765"/>
    <lineage>
        <taxon>Bacteria</taxon>
        <taxon>Pseudomonadati</taxon>
        <taxon>Bacteroidota</taxon>
        <taxon>Flavobacteriia</taxon>
        <taxon>Flavobacteriales</taxon>
        <taxon>Flavobacteriaceae</taxon>
        <taxon>Flavobacterium</taxon>
    </lineage>
</organism>
<sequence length="27" mass="3069">KIPDICQDLNVKCIDMLGFFKDVNLSV</sequence>